<dbReference type="Pfam" id="PF00528">
    <property type="entry name" value="BPD_transp_1"/>
    <property type="match status" value="1"/>
</dbReference>
<evidence type="ECO:0000256" key="5">
    <source>
        <dbReference type="ARBA" id="ARBA00022989"/>
    </source>
</evidence>
<keyword evidence="3" id="KW-1003">Cell membrane</keyword>
<dbReference type="EMBL" id="AP019695">
    <property type="protein sequence ID" value="BBK23713.1"/>
    <property type="molecule type" value="Genomic_DNA"/>
</dbReference>
<evidence type="ECO:0000256" key="4">
    <source>
        <dbReference type="ARBA" id="ARBA00022692"/>
    </source>
</evidence>
<dbReference type="AlphaFoldDB" id="A0A6N4TLU0"/>
<feature type="transmembrane region" description="Helical" evidence="7">
    <location>
        <begin position="220"/>
        <end position="239"/>
    </location>
</feature>
<comment type="similarity">
    <text evidence="7">Belongs to the binding-protein-dependent transport system permease family.</text>
</comment>
<keyword evidence="5 7" id="KW-1133">Transmembrane helix</keyword>
<reference evidence="10" key="1">
    <citation type="submission" date="2019-05" db="EMBL/GenBank/DDBJ databases">
        <title>Complete genome sequencing of Absiella argi strain JCM 30884.</title>
        <authorList>
            <person name="Sakamoto M."/>
            <person name="Murakami T."/>
            <person name="Mori H."/>
        </authorList>
    </citation>
    <scope>NUCLEOTIDE SEQUENCE [LARGE SCALE GENOMIC DNA]</scope>
    <source>
        <strain evidence="10">JCM 30884</strain>
    </source>
</reference>
<accession>A0A6N4TLU0</accession>
<evidence type="ECO:0000313" key="9">
    <source>
        <dbReference type="EMBL" id="BBK23713.1"/>
    </source>
</evidence>
<sequence length="284" mass="31600">METVLEKTPSISLERGKKKYKIKKKDHSQKYIWGTLFIFLAAFVYFVCFMCEYKWDQVRLDLVQKFVGQFFAITSVPLENWIKIFSTLLNTLLLSIVTTIVSIVIGLFLGLFSARNLSNPILCTIIRGFAGFIRAVPTIIWVLLFVSGFGLTATTALVGMCFHSVAYFIKSYSEAFEEVNDGTLEALRATGASWWQIVINAVLPSSFTRLLSWIAMRSEMNFAAAVVIGPAVGVPGTIGSLINKCGREGNYAFMGACILMIILAALAFELFITRFKQKSIVSEG</sequence>
<keyword evidence="10" id="KW-1185">Reference proteome</keyword>
<organism evidence="9 10">
    <name type="scientific">Amedibacterium intestinale</name>
    <dbReference type="NCBI Taxonomy" id="2583452"/>
    <lineage>
        <taxon>Bacteria</taxon>
        <taxon>Bacillati</taxon>
        <taxon>Bacillota</taxon>
        <taxon>Erysipelotrichia</taxon>
        <taxon>Erysipelotrichales</taxon>
        <taxon>Erysipelotrichaceae</taxon>
        <taxon>Amedibacterium</taxon>
    </lineage>
</organism>
<keyword evidence="4 7" id="KW-0812">Transmembrane</keyword>
<dbReference type="GO" id="GO:0005886">
    <property type="term" value="C:plasma membrane"/>
    <property type="evidence" value="ECO:0007669"/>
    <property type="project" value="UniProtKB-SubCell"/>
</dbReference>
<dbReference type="GO" id="GO:0055085">
    <property type="term" value="P:transmembrane transport"/>
    <property type="evidence" value="ECO:0007669"/>
    <property type="project" value="InterPro"/>
</dbReference>
<evidence type="ECO:0000256" key="1">
    <source>
        <dbReference type="ARBA" id="ARBA00004651"/>
    </source>
</evidence>
<dbReference type="PANTHER" id="PTHR30043">
    <property type="entry name" value="PHOSPHONATES TRANSPORT SYSTEM PERMEASE PROTEIN"/>
    <property type="match status" value="1"/>
</dbReference>
<dbReference type="Gene3D" id="1.10.3720.10">
    <property type="entry name" value="MetI-like"/>
    <property type="match status" value="1"/>
</dbReference>
<dbReference type="CDD" id="cd06261">
    <property type="entry name" value="TM_PBP2"/>
    <property type="match status" value="1"/>
</dbReference>
<protein>
    <submittedName>
        <fullName evidence="9">Phosphonate ABC transporter permease</fullName>
    </submittedName>
</protein>
<evidence type="ECO:0000313" key="10">
    <source>
        <dbReference type="Proteomes" id="UP000464754"/>
    </source>
</evidence>
<evidence type="ECO:0000256" key="3">
    <source>
        <dbReference type="ARBA" id="ARBA00022475"/>
    </source>
</evidence>
<dbReference type="PROSITE" id="PS50928">
    <property type="entry name" value="ABC_TM1"/>
    <property type="match status" value="1"/>
</dbReference>
<feature type="transmembrane region" description="Helical" evidence="7">
    <location>
        <begin position="31"/>
        <end position="50"/>
    </location>
</feature>
<dbReference type="InterPro" id="IPR035906">
    <property type="entry name" value="MetI-like_sf"/>
</dbReference>
<keyword evidence="6 7" id="KW-0472">Membrane</keyword>
<evidence type="ECO:0000256" key="7">
    <source>
        <dbReference type="RuleBase" id="RU363032"/>
    </source>
</evidence>
<keyword evidence="2 7" id="KW-0813">Transport</keyword>
<feature type="transmembrane region" description="Helical" evidence="7">
    <location>
        <begin position="251"/>
        <end position="272"/>
    </location>
</feature>
<dbReference type="Proteomes" id="UP000464754">
    <property type="component" value="Chromosome"/>
</dbReference>
<dbReference type="InterPro" id="IPR000515">
    <property type="entry name" value="MetI-like"/>
</dbReference>
<dbReference type="KEGG" id="aarg:Aargi30884_26160"/>
<comment type="subcellular location">
    <subcellularLocation>
        <location evidence="1 7">Cell membrane</location>
        <topology evidence="1 7">Multi-pass membrane protein</topology>
    </subcellularLocation>
</comment>
<name>A0A6N4TLU0_9FIRM</name>
<proteinExistence type="inferred from homology"/>
<dbReference type="SUPFAM" id="SSF161098">
    <property type="entry name" value="MetI-like"/>
    <property type="match status" value="1"/>
</dbReference>
<evidence type="ECO:0000256" key="2">
    <source>
        <dbReference type="ARBA" id="ARBA00022448"/>
    </source>
</evidence>
<gene>
    <name evidence="9" type="ORF">Aargi30884_26160</name>
</gene>
<dbReference type="PANTHER" id="PTHR30043:SF1">
    <property type="entry name" value="ABC TRANSPORT SYSTEM PERMEASE PROTEIN P69"/>
    <property type="match status" value="1"/>
</dbReference>
<feature type="domain" description="ABC transmembrane type-1" evidence="8">
    <location>
        <begin position="88"/>
        <end position="272"/>
    </location>
</feature>
<dbReference type="RefSeq" id="WP_115715708.1">
    <property type="nucleotide sequence ID" value="NZ_AP019695.1"/>
</dbReference>
<feature type="transmembrane region" description="Helical" evidence="7">
    <location>
        <begin position="88"/>
        <end position="112"/>
    </location>
</feature>
<evidence type="ECO:0000256" key="6">
    <source>
        <dbReference type="ARBA" id="ARBA00023136"/>
    </source>
</evidence>
<evidence type="ECO:0000259" key="8">
    <source>
        <dbReference type="PROSITE" id="PS50928"/>
    </source>
</evidence>